<sequence length="386" mass="41328">MAMAEMAMKSSVTAKLTLPSSSSFSSSCKKRSVRQISVALPTSISLLSLFASPPHEAKAAVSISKDQIVSSITEVEKTINQVQETGSSVFDATQRVFQLVGDALKPAFDTALPIAKQAGEEALKLASPAFSEASKKAQEAMQSSGIDAEPVYNAAKTVTDVAQQTTKAFEDAKPIASSTIDTISSADPSVIVVTAGTAFLAYLLLPPVWSLISFNFRGYKGDLTPAQTLDLLCTKNYLLVDVRSEKEKDKAGIPRLPSSAKNRMIAIPLEELPNKVKGIVRNSKRVEAEIAALKISYLKRVNKGSNIIIMDSYSDSAKIVAKTLKVLGYKNCWIVTDGFSGGRGWLQSRLGTDSYNFSFAQVLSPSRIIPAGLGTRSGTKFLPSSD</sequence>
<evidence type="ECO:0000313" key="2">
    <source>
        <dbReference type="EMBL" id="JAU51671.1"/>
    </source>
</evidence>
<reference evidence="3" key="1">
    <citation type="submission" date="2016-07" db="EMBL/GenBank/DDBJ databases">
        <title>De novo transcriptome assembly of four accessions of the metal hyperaccumulator plant Noccaea caerulescens.</title>
        <authorList>
            <person name="Blande D."/>
            <person name="Halimaa P."/>
            <person name="Tervahauta A.I."/>
            <person name="Aarts M.G."/>
            <person name="Karenlampi S.O."/>
        </authorList>
    </citation>
    <scope>NUCLEOTIDE SEQUENCE</scope>
</reference>
<dbReference type="CDD" id="cd00158">
    <property type="entry name" value="RHOD"/>
    <property type="match status" value="1"/>
</dbReference>
<dbReference type="EMBL" id="GEVM01006702">
    <property type="protein sequence ID" value="JAU99236.1"/>
    <property type="molecule type" value="Transcribed_RNA"/>
</dbReference>
<dbReference type="InterPro" id="IPR001763">
    <property type="entry name" value="Rhodanese-like_dom"/>
</dbReference>
<dbReference type="PANTHER" id="PTHR34209:SF1">
    <property type="entry name" value="CALCIUM SENSING RECEPTOR, CHLOROPLASTIC"/>
    <property type="match status" value="1"/>
</dbReference>
<feature type="domain" description="Rhodanese" evidence="1">
    <location>
        <begin position="233"/>
        <end position="354"/>
    </location>
</feature>
<organism evidence="3">
    <name type="scientific">Noccaea caerulescens</name>
    <name type="common">Alpine penny-cress</name>
    <name type="synonym">Thlaspi caerulescens</name>
    <dbReference type="NCBI Taxonomy" id="107243"/>
    <lineage>
        <taxon>Eukaryota</taxon>
        <taxon>Viridiplantae</taxon>
        <taxon>Streptophyta</taxon>
        <taxon>Embryophyta</taxon>
        <taxon>Tracheophyta</taxon>
        <taxon>Spermatophyta</taxon>
        <taxon>Magnoliopsida</taxon>
        <taxon>eudicotyledons</taxon>
        <taxon>Gunneridae</taxon>
        <taxon>Pentapetalae</taxon>
        <taxon>rosids</taxon>
        <taxon>malvids</taxon>
        <taxon>Brassicales</taxon>
        <taxon>Brassicaceae</taxon>
        <taxon>Coluteocarpeae</taxon>
        <taxon>Noccaea</taxon>
    </lineage>
</organism>
<dbReference type="SMART" id="SM00450">
    <property type="entry name" value="RHOD"/>
    <property type="match status" value="1"/>
</dbReference>
<evidence type="ECO:0000313" key="3">
    <source>
        <dbReference type="EMBL" id="JAU99236.1"/>
    </source>
</evidence>
<dbReference type="GO" id="GO:0090333">
    <property type="term" value="P:regulation of stomatal closure"/>
    <property type="evidence" value="ECO:0007669"/>
    <property type="project" value="InterPro"/>
</dbReference>
<dbReference type="InterPro" id="IPR044690">
    <property type="entry name" value="CAS_plant"/>
</dbReference>
<dbReference type="PROSITE" id="PS50206">
    <property type="entry name" value="RHODANESE_3"/>
    <property type="match status" value="1"/>
</dbReference>
<dbReference type="Pfam" id="PF00581">
    <property type="entry name" value="Rhodanese"/>
    <property type="match status" value="1"/>
</dbReference>
<dbReference type="Gene3D" id="3.40.250.10">
    <property type="entry name" value="Rhodanese-like domain"/>
    <property type="match status" value="1"/>
</dbReference>
<dbReference type="SUPFAM" id="SSF52821">
    <property type="entry name" value="Rhodanese/Cell cycle control phosphatase"/>
    <property type="match status" value="1"/>
</dbReference>
<proteinExistence type="predicted"/>
<dbReference type="EMBL" id="GEVK01001161">
    <property type="protein sequence ID" value="JAU51671.1"/>
    <property type="molecule type" value="Transcribed_RNA"/>
</dbReference>
<gene>
    <name evidence="2" type="ORF">LC_TR13822_c0_g1_i1_g.47925</name>
    <name evidence="3" type="ORF">MP_TR20807_c0_g1_i1_g.59042</name>
</gene>
<dbReference type="InterPro" id="IPR036873">
    <property type="entry name" value="Rhodanese-like_dom_sf"/>
</dbReference>
<accession>A0A1J3K4B9</accession>
<dbReference type="AlphaFoldDB" id="A0A1J3K4B9"/>
<dbReference type="PANTHER" id="PTHR34209">
    <property type="entry name" value="RHODANESE/CELL CYCLE CONTROL PHOSPHATASE SUPERFAMILY PROTEIN"/>
    <property type="match status" value="1"/>
</dbReference>
<evidence type="ECO:0000259" key="1">
    <source>
        <dbReference type="PROSITE" id="PS50206"/>
    </source>
</evidence>
<protein>
    <submittedName>
        <fullName evidence="3">Calcium sensing receptor, chloroplastic</fullName>
    </submittedName>
</protein>
<name>A0A1J3K4B9_NOCCA</name>
<dbReference type="GO" id="GO:0009704">
    <property type="term" value="P:de-etiolation"/>
    <property type="evidence" value="ECO:0007669"/>
    <property type="project" value="InterPro"/>
</dbReference>
<dbReference type="GO" id="GO:0071277">
    <property type="term" value="P:cellular response to calcium ion"/>
    <property type="evidence" value="ECO:0007669"/>
    <property type="project" value="InterPro"/>
</dbReference>
<keyword evidence="3" id="KW-0675">Receptor</keyword>